<reference evidence="2" key="1">
    <citation type="submission" date="2023-08" db="EMBL/GenBank/DDBJ databases">
        <authorList>
            <person name="Messyasz A."/>
            <person name="Mannisto M.K."/>
            <person name="Kerkhof L.J."/>
            <person name="Haggblom M."/>
        </authorList>
    </citation>
    <scope>NUCLEOTIDE SEQUENCE</scope>
    <source>
        <strain evidence="2">M8UP23</strain>
    </source>
</reference>
<proteinExistence type="predicted"/>
<dbReference type="AlphaFoldDB" id="A0AAU7ZGJ2"/>
<dbReference type="EMBL" id="CP132932">
    <property type="protein sequence ID" value="XCB27907.1"/>
    <property type="molecule type" value="Genomic_DNA"/>
</dbReference>
<evidence type="ECO:0000313" key="2">
    <source>
        <dbReference type="EMBL" id="XCB27907.1"/>
    </source>
</evidence>
<accession>A0AAU7ZGJ2</accession>
<organism evidence="2">
    <name type="scientific">Tunturiibacter empetritectus</name>
    <dbReference type="NCBI Taxonomy" id="3069691"/>
    <lineage>
        <taxon>Bacteria</taxon>
        <taxon>Pseudomonadati</taxon>
        <taxon>Acidobacteriota</taxon>
        <taxon>Terriglobia</taxon>
        <taxon>Terriglobales</taxon>
        <taxon>Acidobacteriaceae</taxon>
        <taxon>Tunturiibacter</taxon>
    </lineage>
</organism>
<protein>
    <submittedName>
        <fullName evidence="2">Uncharacterized protein</fullName>
    </submittedName>
</protein>
<sequence length="319" mass="32478">MFNMNVQIFSAAILTATLGSCLAFAQTAAPNPGGALTEAWHSDSVVYVAGLADVKPGSSGSLSLMQNTVVFANKHAQGSIPIERITAVSIGDERVATGGSAGKVARVIPMGVGQAMGAVTSKNVGVLTIEYLDQTGGYHGAVFEVPKVQVALAQQQFVAHISPASAVESPSCGGSVVPNTLLVEPIAASGVELPAEYRALLYEELVDQLGMSNGASTVYRVGDAAAGCSARKLQISVTAFKKGNEALRASTGPVGLFIGASSVTFHMTLVDSAGATLFDKSVKASKHGDGDSLSVTRNLAKNVSKSLAKSKTAGLKPAA</sequence>
<name>A0AAU7ZGJ2_9BACT</name>
<dbReference type="RefSeq" id="WP_353069905.1">
    <property type="nucleotide sequence ID" value="NZ_CP132932.1"/>
</dbReference>
<dbReference type="KEGG" id="temp:RBB75_06185"/>
<keyword evidence="1" id="KW-0732">Signal</keyword>
<reference evidence="2" key="2">
    <citation type="journal article" date="2024" name="Environ. Microbiol.">
        <title>Genome analysis and description of Tunturibacter gen. nov. expands the diversity of Terriglobia in tundra soils.</title>
        <authorList>
            <person name="Messyasz A."/>
            <person name="Mannisto M.K."/>
            <person name="Kerkhof L.J."/>
            <person name="Haggblom M.M."/>
        </authorList>
    </citation>
    <scope>NUCLEOTIDE SEQUENCE</scope>
    <source>
        <strain evidence="2">M8UP23</strain>
    </source>
</reference>
<gene>
    <name evidence="2" type="ORF">RBB75_06185</name>
</gene>
<feature type="chain" id="PRO_5043986418" evidence="1">
    <location>
        <begin position="26"/>
        <end position="319"/>
    </location>
</feature>
<evidence type="ECO:0000256" key="1">
    <source>
        <dbReference type="SAM" id="SignalP"/>
    </source>
</evidence>
<feature type="signal peptide" evidence="1">
    <location>
        <begin position="1"/>
        <end position="25"/>
    </location>
</feature>